<sequence>MMYWLASTTSYTLIGRVKKSTKIVTGLPKAANFDALKPLNDLKAIQARNTAVAAFTLIK</sequence>
<keyword evidence="2" id="KW-1185">Reference proteome</keyword>
<proteinExistence type="predicted"/>
<name>A0A327NQT5_9BACT</name>
<evidence type="ECO:0000313" key="1">
    <source>
        <dbReference type="EMBL" id="RAI76154.1"/>
    </source>
</evidence>
<gene>
    <name evidence="1" type="ORF">HMF3257_21760</name>
</gene>
<evidence type="ECO:0000313" key="2">
    <source>
        <dbReference type="Proteomes" id="UP000249016"/>
    </source>
</evidence>
<reference evidence="1 2" key="1">
    <citation type="submission" date="2018-06" db="EMBL/GenBank/DDBJ databases">
        <title>Spirosoma sp. HMF3257 Genome sequencing and assembly.</title>
        <authorList>
            <person name="Kang H."/>
            <person name="Cha I."/>
            <person name="Kim H."/>
            <person name="Kang J."/>
            <person name="Joh K."/>
        </authorList>
    </citation>
    <scope>NUCLEOTIDE SEQUENCE [LARGE SCALE GENOMIC DNA]</scope>
    <source>
        <strain evidence="1 2">HMF3257</strain>
    </source>
</reference>
<comment type="caution">
    <text evidence="1">The sequence shown here is derived from an EMBL/GenBank/DDBJ whole genome shotgun (WGS) entry which is preliminary data.</text>
</comment>
<accession>A0A327NQT5</accession>
<dbReference type="Proteomes" id="UP000249016">
    <property type="component" value="Unassembled WGS sequence"/>
</dbReference>
<organism evidence="1 2">
    <name type="scientific">Spirosoma telluris</name>
    <dbReference type="NCBI Taxonomy" id="2183553"/>
    <lineage>
        <taxon>Bacteria</taxon>
        <taxon>Pseudomonadati</taxon>
        <taxon>Bacteroidota</taxon>
        <taxon>Cytophagia</taxon>
        <taxon>Cytophagales</taxon>
        <taxon>Cytophagaceae</taxon>
        <taxon>Spirosoma</taxon>
    </lineage>
</organism>
<dbReference type="EMBL" id="QLII01000001">
    <property type="protein sequence ID" value="RAI76154.1"/>
    <property type="molecule type" value="Genomic_DNA"/>
</dbReference>
<protein>
    <submittedName>
        <fullName evidence="1">Uncharacterized protein</fullName>
    </submittedName>
</protein>
<dbReference type="AlphaFoldDB" id="A0A327NQT5"/>